<dbReference type="AlphaFoldDB" id="A0A3L7ZRN8"/>
<dbReference type="Proteomes" id="UP000278164">
    <property type="component" value="Unassembled WGS sequence"/>
</dbReference>
<proteinExistence type="predicted"/>
<sequence>MEKRTIESHAADALLDRRLTVNLPAPWLLRKSGRKTIRYGVPFPKAQTLCRMAAIFCRMDLDLKELRAGDLGTTLECIARNGKRVSRVIAEGMVGEGLLCRLLVRPLAWYLRCHMTMRGMAELAQVILLLASPEGFMNTISSLATMNLMAPTTESQPRKGS</sequence>
<dbReference type="OrthoDB" id="1100619at2"/>
<gene>
    <name evidence="1" type="ORF">D7V78_04975</name>
</gene>
<organism evidence="1 2">
    <name type="scientific">Parabacteroides distasonis</name>
    <dbReference type="NCBI Taxonomy" id="823"/>
    <lineage>
        <taxon>Bacteria</taxon>
        <taxon>Pseudomonadati</taxon>
        <taxon>Bacteroidota</taxon>
        <taxon>Bacteroidia</taxon>
        <taxon>Bacteroidales</taxon>
        <taxon>Tannerellaceae</taxon>
        <taxon>Parabacteroides</taxon>
    </lineage>
</organism>
<protein>
    <submittedName>
        <fullName evidence="1">Uncharacterized protein</fullName>
    </submittedName>
</protein>
<comment type="caution">
    <text evidence="1">The sequence shown here is derived from an EMBL/GenBank/DDBJ whole genome shotgun (WGS) entry which is preliminary data.</text>
</comment>
<dbReference type="RefSeq" id="WP_121735259.1">
    <property type="nucleotide sequence ID" value="NZ_QXXG01000018.1"/>
</dbReference>
<accession>A0A3L7ZRN8</accession>
<evidence type="ECO:0000313" key="2">
    <source>
        <dbReference type="Proteomes" id="UP000278164"/>
    </source>
</evidence>
<evidence type="ECO:0000313" key="1">
    <source>
        <dbReference type="EMBL" id="RLT74466.1"/>
    </source>
</evidence>
<dbReference type="EMBL" id="RAYI01000007">
    <property type="protein sequence ID" value="RLT74466.1"/>
    <property type="molecule type" value="Genomic_DNA"/>
</dbReference>
<name>A0A3L7ZRN8_PARDI</name>
<reference evidence="1 2" key="1">
    <citation type="submission" date="2018-09" db="EMBL/GenBank/DDBJ databases">
        <title>Murine metabolic-syndrome-specific gut microbial biobank.</title>
        <authorList>
            <person name="Liu C."/>
        </authorList>
    </citation>
    <scope>NUCLEOTIDE SEQUENCE [LARGE SCALE GENOMIC DNA]</scope>
    <source>
        <strain evidence="1 2">8-P5</strain>
    </source>
</reference>